<dbReference type="GeneID" id="86991589"/>
<dbReference type="GO" id="GO:0008198">
    <property type="term" value="F:ferrous iron binding"/>
    <property type="evidence" value="ECO:0007669"/>
    <property type="project" value="TreeGrafter"/>
</dbReference>
<organism evidence="7 9">
    <name type="scientific">Solemya velum gill symbiont</name>
    <dbReference type="NCBI Taxonomy" id="2340"/>
    <lineage>
        <taxon>Bacteria</taxon>
        <taxon>Pseudomonadati</taxon>
        <taxon>Pseudomonadota</taxon>
        <taxon>Gammaproteobacteria</taxon>
        <taxon>sulfur-oxidizing symbionts</taxon>
    </lineage>
</organism>
<dbReference type="eggNOG" id="COG5553">
    <property type="taxonomic scope" value="Bacteria"/>
</dbReference>
<reference evidence="8 10" key="2">
    <citation type="submission" date="2016-11" db="EMBL/GenBank/DDBJ databases">
        <title>Mixed transmission modes and dynamic genome evolution in an obligate animal-bacterial symbiosis.</title>
        <authorList>
            <person name="Russell S.L."/>
            <person name="Corbett-Detig R.B."/>
            <person name="Cavanaugh C.M."/>
        </authorList>
    </citation>
    <scope>NUCLEOTIDE SEQUENCE [LARGE SCALE GENOMIC DNA]</scope>
    <source>
        <strain evidence="8">MA-KB16</strain>
    </source>
</reference>
<dbReference type="Proteomes" id="UP000030856">
    <property type="component" value="Unassembled WGS sequence"/>
</dbReference>
<comment type="caution">
    <text evidence="7">The sequence shown here is derived from an EMBL/GenBank/DDBJ whole genome shotgun (WGS) entry which is preliminary data.</text>
</comment>
<dbReference type="SUPFAM" id="SSF51182">
    <property type="entry name" value="RmlC-like cupins"/>
    <property type="match status" value="1"/>
</dbReference>
<feature type="binding site" evidence="6">
    <location>
        <position position="140"/>
    </location>
    <ligand>
        <name>Fe cation</name>
        <dbReference type="ChEBI" id="CHEBI:24875"/>
        <note>catalytic</note>
    </ligand>
</feature>
<feature type="binding site" evidence="6">
    <location>
        <position position="89"/>
    </location>
    <ligand>
        <name>Fe cation</name>
        <dbReference type="ChEBI" id="CHEBI:24875"/>
        <note>catalytic</note>
    </ligand>
</feature>
<dbReference type="CDD" id="cd10548">
    <property type="entry name" value="cupin_CDO"/>
    <property type="match status" value="1"/>
</dbReference>
<dbReference type="PANTHER" id="PTHR12918:SF1">
    <property type="entry name" value="CYSTEINE DIOXYGENASE TYPE 1"/>
    <property type="match status" value="1"/>
</dbReference>
<evidence type="ECO:0000313" key="7">
    <source>
        <dbReference type="EMBL" id="KHF25342.1"/>
    </source>
</evidence>
<evidence type="ECO:0000256" key="1">
    <source>
        <dbReference type="ARBA" id="ARBA00006622"/>
    </source>
</evidence>
<dbReference type="InterPro" id="IPR011051">
    <property type="entry name" value="RmlC_Cupin_sf"/>
</dbReference>
<comment type="similarity">
    <text evidence="1">Belongs to the cysteine dioxygenase family.</text>
</comment>
<keyword evidence="5 6" id="KW-0408">Iron</keyword>
<dbReference type="PANTHER" id="PTHR12918">
    <property type="entry name" value="CYSTEINE DIOXYGENASE"/>
    <property type="match status" value="1"/>
</dbReference>
<dbReference type="Gene3D" id="1.20.5.440">
    <property type="entry name" value="ATP synthase delta/epsilon subunit, C-terminal domain"/>
    <property type="match status" value="1"/>
</dbReference>
<sequence>MQASQSLDTFINGMTSLVDMHGDNEKEILQQGRVLLAELIADDSWLADEYRQGSADAYRQYLLYLDPQSRFSVVSFVWGPGQKTPVHDHTVWGMVGVMNGRELCEEFSIDFETGDLLKTGEHLIDPGGIDLVSPTIGDVHRVSNALDDRDSISIHVYGADIGRTSRHIFEENGSVKTFISGYSND</sequence>
<dbReference type="Pfam" id="PF05995">
    <property type="entry name" value="CDO_I"/>
    <property type="match status" value="1"/>
</dbReference>
<keyword evidence="3 8" id="KW-0223">Dioxygenase</keyword>
<evidence type="ECO:0000313" key="10">
    <source>
        <dbReference type="Proteomes" id="UP000190962"/>
    </source>
</evidence>
<dbReference type="Proteomes" id="UP000190962">
    <property type="component" value="Unassembled WGS sequence"/>
</dbReference>
<dbReference type="PATRIC" id="fig|2340.3.peg.1963"/>
<proteinExistence type="inferred from homology"/>
<dbReference type="EMBL" id="JRAA01000002">
    <property type="protein sequence ID" value="KHF25342.1"/>
    <property type="molecule type" value="Genomic_DNA"/>
</dbReference>
<keyword evidence="2 6" id="KW-0479">Metal-binding</keyword>
<dbReference type="STRING" id="2340.JV46_06650"/>
<dbReference type="EMBL" id="MPNX01000007">
    <property type="protein sequence ID" value="OOY35121.1"/>
    <property type="molecule type" value="Genomic_DNA"/>
</dbReference>
<dbReference type="Gene3D" id="2.60.120.10">
    <property type="entry name" value="Jelly Rolls"/>
    <property type="match status" value="1"/>
</dbReference>
<dbReference type="InterPro" id="IPR014710">
    <property type="entry name" value="RmlC-like_jellyroll"/>
</dbReference>
<evidence type="ECO:0000256" key="2">
    <source>
        <dbReference type="ARBA" id="ARBA00022723"/>
    </source>
</evidence>
<dbReference type="GO" id="GO:0016702">
    <property type="term" value="F:oxidoreductase activity, acting on single donors with incorporation of molecular oxygen, incorporation of two atoms of oxygen"/>
    <property type="evidence" value="ECO:0007669"/>
    <property type="project" value="InterPro"/>
</dbReference>
<dbReference type="RefSeq" id="WP_043117568.1">
    <property type="nucleotide sequence ID" value="NZ_JRAA01000002.1"/>
</dbReference>
<dbReference type="OrthoDB" id="7059163at2"/>
<evidence type="ECO:0000256" key="3">
    <source>
        <dbReference type="ARBA" id="ARBA00022964"/>
    </source>
</evidence>
<name>A0A0B0H9M5_SOVGS</name>
<evidence type="ECO:0000256" key="6">
    <source>
        <dbReference type="PIRSR" id="PIRSR610300-51"/>
    </source>
</evidence>
<dbReference type="InterPro" id="IPR010300">
    <property type="entry name" value="CDO_1"/>
</dbReference>
<evidence type="ECO:0000313" key="8">
    <source>
        <dbReference type="EMBL" id="OOY35121.1"/>
    </source>
</evidence>
<evidence type="ECO:0000313" key="9">
    <source>
        <dbReference type="Proteomes" id="UP000030856"/>
    </source>
</evidence>
<protein>
    <submittedName>
        <fullName evidence="8">Cysteine dioxygenase</fullName>
    </submittedName>
</protein>
<accession>A0A0B0H9M5</accession>
<dbReference type="AlphaFoldDB" id="A0A0B0H9M5"/>
<evidence type="ECO:0000256" key="5">
    <source>
        <dbReference type="ARBA" id="ARBA00023004"/>
    </source>
</evidence>
<feature type="binding site" evidence="6">
    <location>
        <position position="87"/>
    </location>
    <ligand>
        <name>Fe cation</name>
        <dbReference type="ChEBI" id="CHEBI:24875"/>
        <note>catalytic</note>
    </ligand>
</feature>
<reference evidence="7 9" key="1">
    <citation type="journal article" date="2014" name="BMC Genomics">
        <title>The genome of the intracellular bacterium of the coastal bivalve, Solemya velum: a blueprint for thriving in and out of symbiosis.</title>
        <authorList>
            <person name="Dmytrenko O."/>
            <person name="Russell S.L."/>
            <person name="Loo W.T."/>
            <person name="Fontanez K.M."/>
            <person name="Liao L."/>
            <person name="Roeselers G."/>
            <person name="Sharma R."/>
            <person name="Stewart F.J."/>
            <person name="Newton I.L."/>
            <person name="Woyke T."/>
            <person name="Wu D."/>
            <person name="Lang J.M."/>
            <person name="Eisen J.A."/>
            <person name="Cavanaugh C.M."/>
        </authorList>
    </citation>
    <scope>NUCLEOTIDE SEQUENCE [LARGE SCALE GENOMIC DNA]</scope>
    <source>
        <strain evidence="7 9">WH</strain>
    </source>
</reference>
<keyword evidence="9" id="KW-1185">Reference proteome</keyword>
<evidence type="ECO:0000256" key="4">
    <source>
        <dbReference type="ARBA" id="ARBA00023002"/>
    </source>
</evidence>
<gene>
    <name evidence="8" type="ORF">BOV88_06270</name>
    <name evidence="7" type="ORF">JV46_06650</name>
</gene>
<keyword evidence="4" id="KW-0560">Oxidoreductase</keyword>